<keyword evidence="2" id="KW-1133">Transmembrane helix</keyword>
<accession>A0ABT1PS47</accession>
<evidence type="ECO:0008006" key="5">
    <source>
        <dbReference type="Google" id="ProtNLM"/>
    </source>
</evidence>
<feature type="compositionally biased region" description="Basic residues" evidence="1">
    <location>
        <begin position="183"/>
        <end position="193"/>
    </location>
</feature>
<dbReference type="RefSeq" id="WP_255919410.1">
    <property type="nucleotide sequence ID" value="NZ_JANFNG010000004.1"/>
</dbReference>
<feature type="compositionally biased region" description="Low complexity" evidence="1">
    <location>
        <begin position="173"/>
        <end position="182"/>
    </location>
</feature>
<evidence type="ECO:0000313" key="4">
    <source>
        <dbReference type="Proteomes" id="UP001057702"/>
    </source>
</evidence>
<protein>
    <recommendedName>
        <fullName evidence="5">Integral membrane protein</fullName>
    </recommendedName>
</protein>
<evidence type="ECO:0000313" key="3">
    <source>
        <dbReference type="EMBL" id="MCQ4080494.1"/>
    </source>
</evidence>
<dbReference type="EMBL" id="JANFNG010000004">
    <property type="protein sequence ID" value="MCQ4080494.1"/>
    <property type="molecule type" value="Genomic_DNA"/>
</dbReference>
<feature type="transmembrane region" description="Helical" evidence="2">
    <location>
        <begin position="44"/>
        <end position="63"/>
    </location>
</feature>
<feature type="transmembrane region" description="Helical" evidence="2">
    <location>
        <begin position="20"/>
        <end position="38"/>
    </location>
</feature>
<evidence type="ECO:0000256" key="2">
    <source>
        <dbReference type="SAM" id="Phobius"/>
    </source>
</evidence>
<sequence length="193" mass="20601">MGRGAYALARVAVMVRTAALWCWWLGAIAAFAGAFVPGFTGRTIGLVAGAALFLVAAATAFLVHRRRYTELENGATRAAKTVILQDRRVTARAWLRARRWWLLLALTLAVASSLAAPAAGGMLLAGLGAGLWAKAVAIGRWERRNEALLWVRPEWASRRGPAGRDVKSYLTTGPVAGDARPGGARRRAVSAAR</sequence>
<name>A0ABT1PS47_9ACTN</name>
<feature type="region of interest" description="Disordered" evidence="1">
    <location>
        <begin position="167"/>
        <end position="193"/>
    </location>
</feature>
<dbReference type="Proteomes" id="UP001057702">
    <property type="component" value="Unassembled WGS sequence"/>
</dbReference>
<keyword evidence="2" id="KW-0812">Transmembrane</keyword>
<feature type="transmembrane region" description="Helical" evidence="2">
    <location>
        <begin position="100"/>
        <end position="116"/>
    </location>
</feature>
<gene>
    <name evidence="3" type="ORF">NGB36_07735</name>
</gene>
<organism evidence="3 4">
    <name type="scientific">Streptomyces humicola</name>
    <dbReference type="NCBI Taxonomy" id="2953240"/>
    <lineage>
        <taxon>Bacteria</taxon>
        <taxon>Bacillati</taxon>
        <taxon>Actinomycetota</taxon>
        <taxon>Actinomycetes</taxon>
        <taxon>Kitasatosporales</taxon>
        <taxon>Streptomycetaceae</taxon>
        <taxon>Streptomyces</taxon>
    </lineage>
</organism>
<reference evidence="3" key="1">
    <citation type="submission" date="2022-06" db="EMBL/GenBank/DDBJ databases">
        <title>Draft genome sequence of Streptomyces sp. RB6PN25 isolated from peat swamp forest in Thailand.</title>
        <authorList>
            <person name="Duangmal K."/>
            <person name="Klaysubun C."/>
        </authorList>
    </citation>
    <scope>NUCLEOTIDE SEQUENCE</scope>
    <source>
        <strain evidence="3">RB6PN25</strain>
    </source>
</reference>
<keyword evidence="4" id="KW-1185">Reference proteome</keyword>
<evidence type="ECO:0000256" key="1">
    <source>
        <dbReference type="SAM" id="MobiDB-lite"/>
    </source>
</evidence>
<proteinExistence type="predicted"/>
<comment type="caution">
    <text evidence="3">The sequence shown here is derived from an EMBL/GenBank/DDBJ whole genome shotgun (WGS) entry which is preliminary data.</text>
</comment>
<keyword evidence="2" id="KW-0472">Membrane</keyword>